<dbReference type="Gene3D" id="2.60.120.650">
    <property type="entry name" value="Cupin"/>
    <property type="match status" value="1"/>
</dbReference>
<dbReference type="OrthoDB" id="438164at2759"/>
<dbReference type="InterPro" id="IPR050910">
    <property type="entry name" value="JMJD6_ArgDemeth/LysHydrox"/>
</dbReference>
<feature type="signal peptide" evidence="1">
    <location>
        <begin position="1"/>
        <end position="25"/>
    </location>
</feature>
<dbReference type="GO" id="GO:0005634">
    <property type="term" value="C:nucleus"/>
    <property type="evidence" value="ECO:0007669"/>
    <property type="project" value="TreeGrafter"/>
</dbReference>
<evidence type="ECO:0000259" key="2">
    <source>
        <dbReference type="PROSITE" id="PS51184"/>
    </source>
</evidence>
<dbReference type="VEuPathDB" id="FungiDB:H257_08211"/>
<sequence>MAAIERWRVVVGIALAFYAAHVSKMHPDEDGVDGIIIHTPTDYDDPLDGGKCSIDVQVDLSCDDFVNTYLGVQPVIIRPSSSTSGLWNAEFSASSSRDHMETEYGDLRVKMSTANSYTGKEWTEMTVSSYMATQLHDAEVGTMGNETFYLFGSTRGPAWDAFLATYNPPTLVFPSESFHPPASCDVNALARHTSTSTSVSFGMAGRGSGVPFHFHGPGFLQQIHGRKRWFLYPPRTTPEFHPDESTLQWVKNVYPTMRAPPTHECVLEPRDVLYFPNEWMHATLNLSPFTVFVATFA</sequence>
<dbReference type="AlphaFoldDB" id="W4GFE4"/>
<evidence type="ECO:0000256" key="1">
    <source>
        <dbReference type="SAM" id="SignalP"/>
    </source>
</evidence>
<dbReference type="GeneID" id="20810207"/>
<feature type="chain" id="PRO_5004841126" description="JmjC domain-containing protein" evidence="1">
    <location>
        <begin position="26"/>
        <end position="297"/>
    </location>
</feature>
<evidence type="ECO:0000313" key="3">
    <source>
        <dbReference type="EMBL" id="ETV77986.1"/>
    </source>
</evidence>
<dbReference type="PROSITE" id="PS51184">
    <property type="entry name" value="JMJC"/>
    <property type="match status" value="1"/>
</dbReference>
<feature type="domain" description="JmjC" evidence="2">
    <location>
        <begin position="169"/>
        <end position="297"/>
    </location>
</feature>
<proteinExistence type="predicted"/>
<dbReference type="SUPFAM" id="SSF51197">
    <property type="entry name" value="Clavaminate synthase-like"/>
    <property type="match status" value="1"/>
</dbReference>
<name>W4GFE4_APHAT</name>
<dbReference type="Pfam" id="PF08007">
    <property type="entry name" value="JmjC_2"/>
    <property type="match status" value="1"/>
</dbReference>
<reference evidence="3" key="1">
    <citation type="submission" date="2013-12" db="EMBL/GenBank/DDBJ databases">
        <title>The Genome Sequence of Aphanomyces astaci APO3.</title>
        <authorList>
            <consortium name="The Broad Institute Genomics Platform"/>
            <person name="Russ C."/>
            <person name="Tyler B."/>
            <person name="van West P."/>
            <person name="Dieguez-Uribeondo J."/>
            <person name="Young S.K."/>
            <person name="Zeng Q."/>
            <person name="Gargeya S."/>
            <person name="Fitzgerald M."/>
            <person name="Abouelleil A."/>
            <person name="Alvarado L."/>
            <person name="Chapman S.B."/>
            <person name="Gainer-Dewar J."/>
            <person name="Goldberg J."/>
            <person name="Griggs A."/>
            <person name="Gujja S."/>
            <person name="Hansen M."/>
            <person name="Howarth C."/>
            <person name="Imamovic A."/>
            <person name="Ireland A."/>
            <person name="Larimer J."/>
            <person name="McCowan C."/>
            <person name="Murphy C."/>
            <person name="Pearson M."/>
            <person name="Poon T.W."/>
            <person name="Priest M."/>
            <person name="Roberts A."/>
            <person name="Saif S."/>
            <person name="Shea T."/>
            <person name="Sykes S."/>
            <person name="Wortman J."/>
            <person name="Nusbaum C."/>
            <person name="Birren B."/>
        </authorList>
    </citation>
    <scope>NUCLEOTIDE SEQUENCE [LARGE SCALE GENOMIC DNA]</scope>
    <source>
        <strain evidence="3">APO3</strain>
    </source>
</reference>
<dbReference type="PANTHER" id="PTHR12480:SF21">
    <property type="entry name" value="JMJC DOMAIN-CONTAINING PROTEIN 8"/>
    <property type="match status" value="1"/>
</dbReference>
<gene>
    <name evidence="3" type="ORF">H257_08211</name>
</gene>
<keyword evidence="1" id="KW-0732">Signal</keyword>
<dbReference type="GO" id="GO:0000987">
    <property type="term" value="F:cis-regulatory region sequence-specific DNA binding"/>
    <property type="evidence" value="ECO:0007669"/>
    <property type="project" value="TreeGrafter"/>
</dbReference>
<dbReference type="InterPro" id="IPR003347">
    <property type="entry name" value="JmjC_dom"/>
</dbReference>
<dbReference type="PANTHER" id="PTHR12480">
    <property type="entry name" value="ARGININE DEMETHYLASE AND LYSYL-HYDROXYLASE JMJD"/>
    <property type="match status" value="1"/>
</dbReference>
<accession>W4GFE4</accession>
<organism evidence="3">
    <name type="scientific">Aphanomyces astaci</name>
    <name type="common">Crayfish plague agent</name>
    <dbReference type="NCBI Taxonomy" id="112090"/>
    <lineage>
        <taxon>Eukaryota</taxon>
        <taxon>Sar</taxon>
        <taxon>Stramenopiles</taxon>
        <taxon>Oomycota</taxon>
        <taxon>Saprolegniomycetes</taxon>
        <taxon>Saprolegniales</taxon>
        <taxon>Verrucalvaceae</taxon>
        <taxon>Aphanomyces</taxon>
    </lineage>
</organism>
<dbReference type="STRING" id="112090.W4GFE4"/>
<dbReference type="EMBL" id="KI913131">
    <property type="protein sequence ID" value="ETV77986.1"/>
    <property type="molecule type" value="Genomic_DNA"/>
</dbReference>
<protein>
    <recommendedName>
        <fullName evidence="2">JmjC domain-containing protein</fullName>
    </recommendedName>
</protein>
<dbReference type="RefSeq" id="XP_009832323.1">
    <property type="nucleotide sequence ID" value="XM_009834021.1"/>
</dbReference>